<dbReference type="WBParaSite" id="HDID_0000788901-mRNA-1">
    <property type="protein sequence ID" value="HDID_0000788901-mRNA-1"/>
    <property type="gene ID" value="HDID_0000788901"/>
</dbReference>
<reference evidence="3 4" key="2">
    <citation type="submission" date="2018-11" db="EMBL/GenBank/DDBJ databases">
        <authorList>
            <consortium name="Pathogen Informatics"/>
        </authorList>
    </citation>
    <scope>NUCLEOTIDE SEQUENCE [LARGE SCALE GENOMIC DNA]</scope>
</reference>
<dbReference type="AlphaFoldDB" id="A0A0R3SRR0"/>
<dbReference type="PANTHER" id="PTHR37984">
    <property type="entry name" value="PROTEIN CBG26694"/>
    <property type="match status" value="1"/>
</dbReference>
<dbReference type="GO" id="GO:0003824">
    <property type="term" value="F:catalytic activity"/>
    <property type="evidence" value="ECO:0007669"/>
    <property type="project" value="UniProtKB-KW"/>
</dbReference>
<evidence type="ECO:0000313" key="4">
    <source>
        <dbReference type="Proteomes" id="UP000274504"/>
    </source>
</evidence>
<dbReference type="InterPro" id="IPR043128">
    <property type="entry name" value="Rev_trsase/Diguanyl_cyclase"/>
</dbReference>
<feature type="domain" description="Reverse transcriptase/retrotransposon-derived protein RNase H-like" evidence="2">
    <location>
        <begin position="181"/>
        <end position="244"/>
    </location>
</feature>
<dbReference type="InterPro" id="IPR050951">
    <property type="entry name" value="Retrovirus_Pol_polyprotein"/>
</dbReference>
<proteinExistence type="predicted"/>
<dbReference type="PANTHER" id="PTHR37984:SF5">
    <property type="entry name" value="PROTEIN NYNRIN-LIKE"/>
    <property type="match status" value="1"/>
</dbReference>
<dbReference type="Gene3D" id="3.30.70.270">
    <property type="match status" value="1"/>
</dbReference>
<dbReference type="EMBL" id="UYSG01010994">
    <property type="protein sequence ID" value="VDL60205.1"/>
    <property type="molecule type" value="Genomic_DNA"/>
</dbReference>
<sequence>MFNVPNPKIQSLTCPQLRIKEMMKRFATVFEDTLGECTQATARLFLKPGANCVFRPKRPVSIAAMKMTEDELHIMNNTISALVGMAAYLDGIIVEEELQGRVDKLLEHIEKYGFHLRADKCQFFLTSVKFLGSIFDSTGRRPNSDETRVIAKVPALTDLSSLRSFLGSLNQLLPKDTLWEWSPACEEAFEKLKSMPNSELLLTHYDPSLPIVLVADASGHGIGAVISHISPDGSDHTYLLYSHTGRKELRINRKGSTGHYIRSEKIP</sequence>
<reference evidence="5" key="1">
    <citation type="submission" date="2017-02" db="UniProtKB">
        <authorList>
            <consortium name="WormBaseParasite"/>
        </authorList>
    </citation>
    <scope>IDENTIFICATION</scope>
</reference>
<name>A0A0R3SRR0_HYMDI</name>
<dbReference type="InterPro" id="IPR043502">
    <property type="entry name" value="DNA/RNA_pol_sf"/>
</dbReference>
<dbReference type="Pfam" id="PF17919">
    <property type="entry name" value="RT_RNaseH_2"/>
    <property type="match status" value="1"/>
</dbReference>
<dbReference type="Proteomes" id="UP000274504">
    <property type="component" value="Unassembled WGS sequence"/>
</dbReference>
<gene>
    <name evidence="3" type="ORF">HDID_LOCUS7887</name>
</gene>
<dbReference type="OrthoDB" id="6150606at2759"/>
<evidence type="ECO:0000259" key="2">
    <source>
        <dbReference type="Pfam" id="PF17919"/>
    </source>
</evidence>
<dbReference type="InterPro" id="IPR041577">
    <property type="entry name" value="RT_RNaseH_2"/>
</dbReference>
<evidence type="ECO:0000256" key="1">
    <source>
        <dbReference type="ARBA" id="ARBA00023268"/>
    </source>
</evidence>
<organism evidence="5">
    <name type="scientific">Hymenolepis diminuta</name>
    <name type="common">Rat tapeworm</name>
    <dbReference type="NCBI Taxonomy" id="6216"/>
    <lineage>
        <taxon>Eukaryota</taxon>
        <taxon>Metazoa</taxon>
        <taxon>Spiralia</taxon>
        <taxon>Lophotrochozoa</taxon>
        <taxon>Platyhelminthes</taxon>
        <taxon>Cestoda</taxon>
        <taxon>Eucestoda</taxon>
        <taxon>Cyclophyllidea</taxon>
        <taxon>Hymenolepididae</taxon>
        <taxon>Hymenolepis</taxon>
    </lineage>
</organism>
<keyword evidence="1" id="KW-0511">Multifunctional enzyme</keyword>
<evidence type="ECO:0000313" key="3">
    <source>
        <dbReference type="EMBL" id="VDL60205.1"/>
    </source>
</evidence>
<protein>
    <submittedName>
        <fullName evidence="5">RT_RNaseH_2 domain-containing protein</fullName>
    </submittedName>
</protein>
<accession>A0A0R3SRR0</accession>
<dbReference type="SUPFAM" id="SSF56672">
    <property type="entry name" value="DNA/RNA polymerases"/>
    <property type="match status" value="1"/>
</dbReference>
<evidence type="ECO:0000313" key="5">
    <source>
        <dbReference type="WBParaSite" id="HDID_0000788901-mRNA-1"/>
    </source>
</evidence>
<dbReference type="STRING" id="6216.A0A0R3SRR0"/>